<keyword evidence="1" id="KW-0472">Membrane</keyword>
<evidence type="ECO:0000313" key="3">
    <source>
        <dbReference type="Proteomes" id="UP000317648"/>
    </source>
</evidence>
<protein>
    <submittedName>
        <fullName evidence="2">Uncharacterized protein</fullName>
    </submittedName>
</protein>
<dbReference type="KEGG" id="lcre:Pla8534_39060"/>
<dbReference type="RefSeq" id="WP_145054759.1">
    <property type="nucleotide sequence ID" value="NZ_CP036433.1"/>
</dbReference>
<dbReference type="AlphaFoldDB" id="A0A518DW77"/>
<feature type="transmembrane region" description="Helical" evidence="1">
    <location>
        <begin position="52"/>
        <end position="71"/>
    </location>
</feature>
<evidence type="ECO:0000256" key="1">
    <source>
        <dbReference type="SAM" id="Phobius"/>
    </source>
</evidence>
<reference evidence="2 3" key="1">
    <citation type="submission" date="2019-02" db="EMBL/GenBank/DDBJ databases">
        <title>Deep-cultivation of Planctomycetes and their phenomic and genomic characterization uncovers novel biology.</title>
        <authorList>
            <person name="Wiegand S."/>
            <person name="Jogler M."/>
            <person name="Boedeker C."/>
            <person name="Pinto D."/>
            <person name="Vollmers J."/>
            <person name="Rivas-Marin E."/>
            <person name="Kohn T."/>
            <person name="Peeters S.H."/>
            <person name="Heuer A."/>
            <person name="Rast P."/>
            <person name="Oberbeckmann S."/>
            <person name="Bunk B."/>
            <person name="Jeske O."/>
            <person name="Meyerdierks A."/>
            <person name="Storesund J.E."/>
            <person name="Kallscheuer N."/>
            <person name="Luecker S."/>
            <person name="Lage O.M."/>
            <person name="Pohl T."/>
            <person name="Merkel B.J."/>
            <person name="Hornburger P."/>
            <person name="Mueller R.-W."/>
            <person name="Bruemmer F."/>
            <person name="Labrenz M."/>
            <person name="Spormann A.M."/>
            <person name="Op den Camp H."/>
            <person name="Overmann J."/>
            <person name="Amann R."/>
            <person name="Jetten M.S.M."/>
            <person name="Mascher T."/>
            <person name="Medema M.H."/>
            <person name="Devos D.P."/>
            <person name="Kaster A.-K."/>
            <person name="Ovreas L."/>
            <person name="Rohde M."/>
            <person name="Galperin M.Y."/>
            <person name="Jogler C."/>
        </authorList>
    </citation>
    <scope>NUCLEOTIDE SEQUENCE [LARGE SCALE GENOMIC DNA]</scope>
    <source>
        <strain evidence="2 3">Pla85_3_4</strain>
    </source>
</reference>
<dbReference type="OrthoDB" id="6105601at2"/>
<dbReference type="PROSITE" id="PS51257">
    <property type="entry name" value="PROKAR_LIPOPROTEIN"/>
    <property type="match status" value="1"/>
</dbReference>
<proteinExistence type="predicted"/>
<name>A0A518DW77_9BACT</name>
<dbReference type="EMBL" id="CP036433">
    <property type="protein sequence ID" value="QDU96087.1"/>
    <property type="molecule type" value="Genomic_DNA"/>
</dbReference>
<dbReference type="Proteomes" id="UP000317648">
    <property type="component" value="Chromosome"/>
</dbReference>
<keyword evidence="1" id="KW-0812">Transmembrane</keyword>
<sequence length="152" mass="16323">MTERYSRRGFFAISTVFLLGGSVVGCGSILYPERVGQPRGGPLDWKVVALDGVGLIFFFVPGVVAFAVDFYNGAIFLPPCYYQGADNPSGRAAALATVKAPPGVLSQAAIEKIVSREIDRPVRLSPGAYQTAELDSVDQFWDTHDRLAVLPG</sequence>
<evidence type="ECO:0000313" key="2">
    <source>
        <dbReference type="EMBL" id="QDU96087.1"/>
    </source>
</evidence>
<keyword evidence="3" id="KW-1185">Reference proteome</keyword>
<organism evidence="2 3">
    <name type="scientific">Lignipirellula cremea</name>
    <dbReference type="NCBI Taxonomy" id="2528010"/>
    <lineage>
        <taxon>Bacteria</taxon>
        <taxon>Pseudomonadati</taxon>
        <taxon>Planctomycetota</taxon>
        <taxon>Planctomycetia</taxon>
        <taxon>Pirellulales</taxon>
        <taxon>Pirellulaceae</taxon>
        <taxon>Lignipirellula</taxon>
    </lineage>
</organism>
<accession>A0A518DW77</accession>
<feature type="transmembrane region" description="Helical" evidence="1">
    <location>
        <begin position="9"/>
        <end position="32"/>
    </location>
</feature>
<keyword evidence="1" id="KW-1133">Transmembrane helix</keyword>
<gene>
    <name evidence="2" type="ORF">Pla8534_39060</name>
</gene>